<sequence>MRRRVLRRHMTDGRERPDLTETERNAMHEVEVGVEWMLRAQGHLLAFHHAIGHGMDHLDAAEQPLRDAGYPALADHIRDDLLSRGVTADDRWTYTVVEEFQRSFLPALTEFENEARETITDGRRHVAERAQEKTWRERANR</sequence>
<evidence type="ECO:0000256" key="1">
    <source>
        <dbReference type="SAM" id="MobiDB-lite"/>
    </source>
</evidence>
<dbReference type="eggNOG" id="arCOG10154">
    <property type="taxonomic scope" value="Archaea"/>
</dbReference>
<dbReference type="Proteomes" id="UP000007813">
    <property type="component" value="Unassembled WGS sequence"/>
</dbReference>
<feature type="region of interest" description="Disordered" evidence="1">
    <location>
        <begin position="1"/>
        <end position="21"/>
    </location>
</feature>
<protein>
    <submittedName>
        <fullName evidence="2">Uncharacterized protein</fullName>
    </submittedName>
</protein>
<dbReference type="AlphaFoldDB" id="J2ZFK7"/>
<feature type="compositionally biased region" description="Basic and acidic residues" evidence="1">
    <location>
        <begin position="9"/>
        <end position="21"/>
    </location>
</feature>
<accession>J2ZFK7</accession>
<name>J2ZFK7_9EURY</name>
<comment type="caution">
    <text evidence="2">The sequence shown here is derived from an EMBL/GenBank/DDBJ whole genome shotgun (WGS) entry which is preliminary data.</text>
</comment>
<proteinExistence type="predicted"/>
<evidence type="ECO:0000313" key="3">
    <source>
        <dbReference type="Proteomes" id="UP000007813"/>
    </source>
</evidence>
<reference evidence="2 3" key="1">
    <citation type="journal article" date="2012" name="J. Bacteriol.">
        <title>Draft Genome Sequence of the Extremely Halophilic Archaeon Halogranum salarium B-1T.</title>
        <authorList>
            <person name="Kim K.K."/>
            <person name="Lee K.C."/>
            <person name="Lee J.S."/>
        </authorList>
    </citation>
    <scope>NUCLEOTIDE SEQUENCE [LARGE SCALE GENOMIC DNA]</scope>
    <source>
        <strain evidence="2 3">B-1</strain>
    </source>
</reference>
<gene>
    <name evidence="2" type="ORF">HSB1_16330</name>
</gene>
<dbReference type="EMBL" id="ALJD01000004">
    <property type="protein sequence ID" value="EJN59475.1"/>
    <property type="molecule type" value="Genomic_DNA"/>
</dbReference>
<evidence type="ECO:0000313" key="2">
    <source>
        <dbReference type="EMBL" id="EJN59475.1"/>
    </source>
</evidence>
<organism evidence="2 3">
    <name type="scientific">Halogranum salarium B-1</name>
    <dbReference type="NCBI Taxonomy" id="1210908"/>
    <lineage>
        <taxon>Archaea</taxon>
        <taxon>Methanobacteriati</taxon>
        <taxon>Methanobacteriota</taxon>
        <taxon>Stenosarchaea group</taxon>
        <taxon>Halobacteria</taxon>
        <taxon>Halobacteriales</taxon>
        <taxon>Haloferacaceae</taxon>
    </lineage>
</organism>